<accession>A0A1R3HT43</accession>
<sequence length="39" mass="4542">MVTFFTLFAFRFLIKLAASTLKARFGLVTRPRKSKSRSF</sequence>
<proteinExistence type="predicted"/>
<keyword evidence="2" id="KW-1185">Reference proteome</keyword>
<gene>
    <name evidence="1" type="ORF">COLO4_27135</name>
</gene>
<evidence type="ECO:0000313" key="1">
    <source>
        <dbReference type="EMBL" id="OMO73390.1"/>
    </source>
</evidence>
<protein>
    <submittedName>
        <fullName evidence="1">Uncharacterized protein</fullName>
    </submittedName>
</protein>
<evidence type="ECO:0000313" key="2">
    <source>
        <dbReference type="Proteomes" id="UP000187203"/>
    </source>
</evidence>
<name>A0A1R3HT43_9ROSI</name>
<dbReference type="Proteomes" id="UP000187203">
    <property type="component" value="Unassembled WGS sequence"/>
</dbReference>
<reference evidence="2" key="1">
    <citation type="submission" date="2013-09" db="EMBL/GenBank/DDBJ databases">
        <title>Corchorus olitorius genome sequencing.</title>
        <authorList>
            <person name="Alam M."/>
            <person name="Haque M.S."/>
            <person name="Islam M.S."/>
            <person name="Emdad E.M."/>
            <person name="Islam M.M."/>
            <person name="Ahmed B."/>
            <person name="Halim A."/>
            <person name="Hossen Q.M.M."/>
            <person name="Hossain M.Z."/>
            <person name="Ahmed R."/>
            <person name="Khan M.M."/>
            <person name="Islam R."/>
            <person name="Rashid M.M."/>
            <person name="Khan S.A."/>
            <person name="Rahman M.S."/>
            <person name="Alam M."/>
            <person name="Yahiya A.S."/>
            <person name="Khan M.S."/>
            <person name="Azam M.S."/>
            <person name="Haque T."/>
            <person name="Lashkar M.Z.H."/>
            <person name="Akhand A.I."/>
            <person name="Morshed G."/>
            <person name="Roy S."/>
            <person name="Uddin K.S."/>
            <person name="Rabeya T."/>
            <person name="Hossain A.S."/>
            <person name="Chowdhury A."/>
            <person name="Snigdha A.R."/>
            <person name="Mortoza M.S."/>
            <person name="Matin S.A."/>
            <person name="Hoque S.M.E."/>
            <person name="Islam M.K."/>
            <person name="Roy D.K."/>
            <person name="Haider R."/>
            <person name="Moosa M.M."/>
            <person name="Elias S.M."/>
            <person name="Hasan A.M."/>
            <person name="Jahan S."/>
            <person name="Shafiuddin M."/>
            <person name="Mahmood N."/>
            <person name="Shommy N.S."/>
        </authorList>
    </citation>
    <scope>NUCLEOTIDE SEQUENCE [LARGE SCALE GENOMIC DNA]</scope>
    <source>
        <strain evidence="2">cv. O-4</strain>
    </source>
</reference>
<dbReference type="AlphaFoldDB" id="A0A1R3HT43"/>
<comment type="caution">
    <text evidence="1">The sequence shown here is derived from an EMBL/GenBank/DDBJ whole genome shotgun (WGS) entry which is preliminary data.</text>
</comment>
<dbReference type="EMBL" id="AWUE01019442">
    <property type="protein sequence ID" value="OMO73390.1"/>
    <property type="molecule type" value="Genomic_DNA"/>
</dbReference>
<organism evidence="1 2">
    <name type="scientific">Corchorus olitorius</name>
    <dbReference type="NCBI Taxonomy" id="93759"/>
    <lineage>
        <taxon>Eukaryota</taxon>
        <taxon>Viridiplantae</taxon>
        <taxon>Streptophyta</taxon>
        <taxon>Embryophyta</taxon>
        <taxon>Tracheophyta</taxon>
        <taxon>Spermatophyta</taxon>
        <taxon>Magnoliopsida</taxon>
        <taxon>eudicotyledons</taxon>
        <taxon>Gunneridae</taxon>
        <taxon>Pentapetalae</taxon>
        <taxon>rosids</taxon>
        <taxon>malvids</taxon>
        <taxon>Malvales</taxon>
        <taxon>Malvaceae</taxon>
        <taxon>Grewioideae</taxon>
        <taxon>Apeibeae</taxon>
        <taxon>Corchorus</taxon>
    </lineage>
</organism>